<keyword evidence="5" id="KW-0007">Acetylation</keyword>
<protein>
    <recommendedName>
        <fullName evidence="11">Mortality factor 4-like protein 1</fullName>
    </recommendedName>
</protein>
<dbReference type="Pfam" id="PF22732">
    <property type="entry name" value="MSL3_chromo-like"/>
    <property type="match status" value="1"/>
</dbReference>
<dbReference type="PIRSF" id="PIRSF038133">
    <property type="entry name" value="HAT_Nua4_EAF3/MRG15"/>
    <property type="match status" value="1"/>
</dbReference>
<dbReference type="GeneTree" id="ENSGT00950000182965"/>
<dbReference type="InterPro" id="IPR026541">
    <property type="entry name" value="MRG_dom"/>
</dbReference>
<evidence type="ECO:0000313" key="15">
    <source>
        <dbReference type="Proteomes" id="UP000694381"/>
    </source>
</evidence>
<feature type="domain" description="Chromo" evidence="13">
    <location>
        <begin position="10"/>
        <end position="78"/>
    </location>
</feature>
<dbReference type="SUPFAM" id="SSF54160">
    <property type="entry name" value="Chromo domain-like"/>
    <property type="match status" value="1"/>
</dbReference>
<dbReference type="PANTHER" id="PTHR10880:SF51">
    <property type="entry name" value="MORTALITY FACTOR 4-LIKE PROTEIN 1"/>
    <property type="match status" value="1"/>
</dbReference>
<dbReference type="Gene3D" id="1.10.274.30">
    <property type="entry name" value="MRG domain"/>
    <property type="match status" value="1"/>
</dbReference>
<dbReference type="GO" id="GO:0006310">
    <property type="term" value="P:DNA recombination"/>
    <property type="evidence" value="ECO:0007669"/>
    <property type="project" value="UniProtKB-KW"/>
</dbReference>
<evidence type="ECO:0000256" key="9">
    <source>
        <dbReference type="ARBA" id="ARBA00023204"/>
    </source>
</evidence>
<keyword evidence="9" id="KW-0234">DNA repair</keyword>
<evidence type="ECO:0000256" key="2">
    <source>
        <dbReference type="ARBA" id="ARBA00022604"/>
    </source>
</evidence>
<dbReference type="GO" id="GO:0005634">
    <property type="term" value="C:nucleus"/>
    <property type="evidence" value="ECO:0007669"/>
    <property type="project" value="UniProtKB-SubCell"/>
</dbReference>
<evidence type="ECO:0000256" key="3">
    <source>
        <dbReference type="ARBA" id="ARBA00022763"/>
    </source>
</evidence>
<dbReference type="OMA" id="CVKLAIK"/>
<keyword evidence="6" id="KW-0805">Transcription regulation</keyword>
<dbReference type="InterPro" id="IPR008676">
    <property type="entry name" value="MRG"/>
</dbReference>
<dbReference type="InterPro" id="IPR053820">
    <property type="entry name" value="MSL3_chromo-like"/>
</dbReference>
<reference evidence="14" key="2">
    <citation type="submission" date="2025-09" db="UniProtKB">
        <authorList>
            <consortium name="Ensembl"/>
        </authorList>
    </citation>
    <scope>IDENTIFICATION</scope>
</reference>
<feature type="region of interest" description="Disordered" evidence="12">
    <location>
        <begin position="75"/>
        <end position="113"/>
    </location>
</feature>
<feature type="compositionally biased region" description="Polar residues" evidence="12">
    <location>
        <begin position="78"/>
        <end position="90"/>
    </location>
</feature>
<evidence type="ECO:0000259" key="13">
    <source>
        <dbReference type="SMART" id="SM00298"/>
    </source>
</evidence>
<gene>
    <name evidence="14" type="primary">LOC103724511</name>
</gene>
<dbReference type="GO" id="GO:0006355">
    <property type="term" value="P:regulation of DNA-templated transcription"/>
    <property type="evidence" value="ECO:0007669"/>
    <property type="project" value="InterPro"/>
</dbReference>
<dbReference type="Ensembl" id="ENSNGAT00000016447.1">
    <property type="protein sequence ID" value="ENSNGAP00000010905.1"/>
    <property type="gene ID" value="ENSNGAG00000013204.1"/>
</dbReference>
<dbReference type="Gene3D" id="2.30.30.140">
    <property type="match status" value="1"/>
</dbReference>
<keyword evidence="8" id="KW-0233">DNA recombination</keyword>
<keyword evidence="3" id="KW-0227">DNA damage</keyword>
<evidence type="ECO:0000256" key="4">
    <source>
        <dbReference type="ARBA" id="ARBA00022853"/>
    </source>
</evidence>
<dbReference type="GO" id="GO:0035267">
    <property type="term" value="C:NuA4 histone acetyltransferase complex"/>
    <property type="evidence" value="ECO:0007669"/>
    <property type="project" value="TreeGrafter"/>
</dbReference>
<evidence type="ECO:0000256" key="10">
    <source>
        <dbReference type="ARBA" id="ARBA00023242"/>
    </source>
</evidence>
<name>A0A8C6W687_NANGA</name>
<dbReference type="FunFam" id="2.30.30.140:FF:000024">
    <property type="entry name" value="Mortality factor 4-like protein 1"/>
    <property type="match status" value="1"/>
</dbReference>
<dbReference type="Proteomes" id="UP000694381">
    <property type="component" value="Unassembled WGS sequence"/>
</dbReference>
<evidence type="ECO:0000256" key="11">
    <source>
        <dbReference type="ARBA" id="ARBA00071326"/>
    </source>
</evidence>
<evidence type="ECO:0000256" key="5">
    <source>
        <dbReference type="ARBA" id="ARBA00022990"/>
    </source>
</evidence>
<dbReference type="InterPro" id="IPR016197">
    <property type="entry name" value="Chromo-like_dom_sf"/>
</dbReference>
<accession>A0A8C6W687</accession>
<dbReference type="GO" id="GO:0006325">
    <property type="term" value="P:chromatin organization"/>
    <property type="evidence" value="ECO:0007669"/>
    <property type="project" value="UniProtKB-KW"/>
</dbReference>
<dbReference type="CDD" id="cd18983">
    <property type="entry name" value="CBD_MSL3_like"/>
    <property type="match status" value="1"/>
</dbReference>
<comment type="subcellular location">
    <subcellularLocation>
        <location evidence="1">Nucleus</location>
    </subcellularLocation>
</comment>
<evidence type="ECO:0000256" key="8">
    <source>
        <dbReference type="ARBA" id="ARBA00023172"/>
    </source>
</evidence>
<evidence type="ECO:0000256" key="6">
    <source>
        <dbReference type="ARBA" id="ARBA00023015"/>
    </source>
</evidence>
<keyword evidence="7" id="KW-0804">Transcription</keyword>
<proteinExistence type="predicted"/>
<evidence type="ECO:0000256" key="7">
    <source>
        <dbReference type="ARBA" id="ARBA00023163"/>
    </source>
</evidence>
<dbReference type="Pfam" id="PF05712">
    <property type="entry name" value="MRG"/>
    <property type="match status" value="1"/>
</dbReference>
<dbReference type="PROSITE" id="PS51640">
    <property type="entry name" value="MRG"/>
    <property type="match status" value="1"/>
</dbReference>
<reference evidence="14" key="1">
    <citation type="submission" date="2025-08" db="UniProtKB">
        <authorList>
            <consortium name="Ensembl"/>
        </authorList>
    </citation>
    <scope>IDENTIFICATION</scope>
</reference>
<keyword evidence="15" id="KW-1185">Reference proteome</keyword>
<evidence type="ECO:0000256" key="1">
    <source>
        <dbReference type="ARBA" id="ARBA00004123"/>
    </source>
</evidence>
<organism evidence="14 15">
    <name type="scientific">Nannospalax galili</name>
    <name type="common">Northern Israeli blind subterranean mole rat</name>
    <name type="synonym">Spalax galili</name>
    <dbReference type="NCBI Taxonomy" id="1026970"/>
    <lineage>
        <taxon>Eukaryota</taxon>
        <taxon>Metazoa</taxon>
        <taxon>Chordata</taxon>
        <taxon>Craniata</taxon>
        <taxon>Vertebrata</taxon>
        <taxon>Euteleostomi</taxon>
        <taxon>Mammalia</taxon>
        <taxon>Eutheria</taxon>
        <taxon>Euarchontoglires</taxon>
        <taxon>Glires</taxon>
        <taxon>Rodentia</taxon>
        <taxon>Myomorpha</taxon>
        <taxon>Muroidea</taxon>
        <taxon>Spalacidae</taxon>
        <taxon>Spalacinae</taxon>
        <taxon>Nannospalax</taxon>
    </lineage>
</organism>
<dbReference type="PANTHER" id="PTHR10880">
    <property type="entry name" value="MORTALITY FACTOR 4-LIKE PROTEIN"/>
    <property type="match status" value="1"/>
</dbReference>
<dbReference type="InterPro" id="IPR000953">
    <property type="entry name" value="Chromo/chromo_shadow_dom"/>
</dbReference>
<dbReference type="AlphaFoldDB" id="A0A8C6W687"/>
<keyword evidence="2" id="KW-0341">Growth regulation</keyword>
<keyword evidence="4" id="KW-0156">Chromatin regulator</keyword>
<sequence length="282" mass="32800">MAPKQDPKPKFQEGERVLCFHGPLLYEAKCVKVAIKDKQVKYFIHYSGWNKNWDEWVPESRVLKYVDTNLQKQRELQKANQEQYNKQKTPGNGDGGSTSETPQPPRKKRARVDPTVENEETFMNRVEVKVKIPEELKPWLVDNWDLITRQKQLFYLPAKKNVDSILEDYEYAVNEVVAGIKEYFNVMLGTQLLYKFERPQYAEILADHPDAPMSQVYGAPHLLRLFVRIGAMLAYTPLDEKSLALLLNYLHDFLKYLAKNSATLFSASDYEVAPPEYHRKAV</sequence>
<dbReference type="InterPro" id="IPR038217">
    <property type="entry name" value="MRG_C_sf"/>
</dbReference>
<dbReference type="FunFam" id="1.10.274.30:FF:000001">
    <property type="entry name" value="Mortality factor 4-like protein 1"/>
    <property type="match status" value="1"/>
</dbReference>
<dbReference type="SMART" id="SM00298">
    <property type="entry name" value="CHROMO"/>
    <property type="match status" value="1"/>
</dbReference>
<keyword evidence="10" id="KW-0539">Nucleus</keyword>
<evidence type="ECO:0000256" key="12">
    <source>
        <dbReference type="SAM" id="MobiDB-lite"/>
    </source>
</evidence>
<evidence type="ECO:0000313" key="14">
    <source>
        <dbReference type="Ensembl" id="ENSNGAP00000010905.1"/>
    </source>
</evidence>
<dbReference type="GO" id="GO:0006281">
    <property type="term" value="P:DNA repair"/>
    <property type="evidence" value="ECO:0007669"/>
    <property type="project" value="UniProtKB-KW"/>
</dbReference>